<evidence type="ECO:0000313" key="4">
    <source>
        <dbReference type="Proteomes" id="UP000595095"/>
    </source>
</evidence>
<feature type="domain" description="DUF4097" evidence="2">
    <location>
        <begin position="48"/>
        <end position="323"/>
    </location>
</feature>
<dbReference type="AlphaFoldDB" id="A0A7S9DXN9"/>
<dbReference type="EMBL" id="CP064795">
    <property type="protein sequence ID" value="QPG05878.1"/>
    <property type="molecule type" value="Genomic_DNA"/>
</dbReference>
<keyword evidence="1" id="KW-0732">Signal</keyword>
<evidence type="ECO:0000256" key="1">
    <source>
        <dbReference type="SAM" id="SignalP"/>
    </source>
</evidence>
<keyword evidence="4" id="KW-1185">Reference proteome</keyword>
<dbReference type="RefSeq" id="WP_195810960.1">
    <property type="nucleotide sequence ID" value="NZ_CP064795.1"/>
</dbReference>
<reference evidence="3 4" key="1">
    <citation type="submission" date="2020-11" db="EMBL/GenBank/DDBJ databases">
        <title>Complete genome sequence for Salinimonas sp. strain G2-b.</title>
        <authorList>
            <person name="Park S.-J."/>
        </authorList>
    </citation>
    <scope>NUCLEOTIDE SEQUENCE [LARGE SCALE GENOMIC DNA]</scope>
    <source>
        <strain evidence="3 4">G2-b</strain>
    </source>
</reference>
<feature type="signal peptide" evidence="1">
    <location>
        <begin position="1"/>
        <end position="29"/>
    </location>
</feature>
<dbReference type="Proteomes" id="UP000595095">
    <property type="component" value="Chromosome"/>
</dbReference>
<name>A0A7S9DXN9_9ALTE</name>
<feature type="chain" id="PRO_5032993856" evidence="1">
    <location>
        <begin position="30"/>
        <end position="326"/>
    </location>
</feature>
<dbReference type="InterPro" id="IPR025164">
    <property type="entry name" value="Toastrack_DUF4097"/>
</dbReference>
<organism evidence="3 4">
    <name type="scientific">Salinimonas marina</name>
    <dbReference type="NCBI Taxonomy" id="2785918"/>
    <lineage>
        <taxon>Bacteria</taxon>
        <taxon>Pseudomonadati</taxon>
        <taxon>Pseudomonadota</taxon>
        <taxon>Gammaproteobacteria</taxon>
        <taxon>Alteromonadales</taxon>
        <taxon>Alteromonadaceae</taxon>
        <taxon>Alteromonas/Salinimonas group</taxon>
        <taxon>Salinimonas</taxon>
    </lineage>
</organism>
<sequence length="326" mass="35118">MKLISGLVRPFGTVTLTMLLSSMSLVALAQQKIDESVQTSASPNVEIEHVSGEAEIIVWDKNQVSITGTLGKNTESYEFEKLESGVRFEVDTKRYRGDWNTGHDRGDDLVIKVPAGSRVFYTAVNADVDISGITNSTEVDLVNGDITASGLSGRTKLETVNGDIEFENVAGELMIETVNGDIEGQHTGGERGRFITVNGDIEITTQARNLRLDSVNGDIDFVTEEIEQLDIVTVNGTVNGEVTLSNKGDLSASSVGGEISLTFQQEVAARFELQGHAGGDIENNLTDATPSKAKYGPSQWLEFTTGDGSARVEMSTVHGTLELNKR</sequence>
<gene>
    <name evidence="3" type="ORF">IT774_01000</name>
</gene>
<proteinExistence type="predicted"/>
<protein>
    <submittedName>
        <fullName evidence="3">DUF4097 family beta strand repeat protein</fullName>
    </submittedName>
</protein>
<dbReference type="Pfam" id="PF13349">
    <property type="entry name" value="DUF4097"/>
    <property type="match status" value="1"/>
</dbReference>
<dbReference type="KEGG" id="smaa:IT774_01000"/>
<evidence type="ECO:0000313" key="3">
    <source>
        <dbReference type="EMBL" id="QPG05878.1"/>
    </source>
</evidence>
<evidence type="ECO:0000259" key="2">
    <source>
        <dbReference type="Pfam" id="PF13349"/>
    </source>
</evidence>
<accession>A0A7S9DXN9</accession>